<evidence type="ECO:0000313" key="2">
    <source>
        <dbReference type="EMBL" id="SIS85712.1"/>
    </source>
</evidence>
<proteinExistence type="predicted"/>
<dbReference type="RefSeq" id="WP_076455925.1">
    <property type="nucleotide sequence ID" value="NZ_FTOB01000004.1"/>
</dbReference>
<organism evidence="2 3">
    <name type="scientific">Zobellia uliginosa</name>
    <dbReference type="NCBI Taxonomy" id="143224"/>
    <lineage>
        <taxon>Bacteria</taxon>
        <taxon>Pseudomonadati</taxon>
        <taxon>Bacteroidota</taxon>
        <taxon>Flavobacteriia</taxon>
        <taxon>Flavobacteriales</taxon>
        <taxon>Flavobacteriaceae</taxon>
        <taxon>Zobellia</taxon>
    </lineage>
</organism>
<comment type="caution">
    <text evidence="2">The sequence shown here is derived from an EMBL/GenBank/DDBJ whole genome shotgun (WGS) entry which is preliminary data.</text>
</comment>
<sequence>MERSICKVIPLLLFVLMSHSKGLAQFSPPGLGEVHTAAWLALGAKQDLDQKGTTVSSTYLGFGSVSDPNNYNPVEKPSIYVINQEVTHRFKPHWKYALALSYRWQNRYTPRPPYDYDTPKARQELRAYGSISYLNSFKKINYAFTYRPEVRRFYDPDFTLATESLQFRSRFKAKLSFYLNGSKTQQISTAAESLFAMGKTENWSKFTYKESRFSLYYSLTLPRQDITLNMGYMNNLLGRDFSKDAHYLAFDVAINNPFHHKSGQGSHSQ</sequence>
<dbReference type="InterPro" id="IPR019619">
    <property type="entry name" value="DUF2490"/>
</dbReference>
<keyword evidence="1" id="KW-0732">Signal</keyword>
<name>A0ABY1KW90_9FLAO</name>
<keyword evidence="3" id="KW-1185">Reference proteome</keyword>
<evidence type="ECO:0000256" key="1">
    <source>
        <dbReference type="SAM" id="SignalP"/>
    </source>
</evidence>
<gene>
    <name evidence="2" type="ORF">SAMN05421766_104416</name>
</gene>
<accession>A0ABY1KW90</accession>
<protein>
    <recommendedName>
        <fullName evidence="4">DUF2490 domain-containing protein</fullName>
    </recommendedName>
</protein>
<dbReference type="Pfam" id="PF10677">
    <property type="entry name" value="DUF2490"/>
    <property type="match status" value="1"/>
</dbReference>
<feature type="signal peptide" evidence="1">
    <location>
        <begin position="1"/>
        <end position="24"/>
    </location>
</feature>
<reference evidence="2 3" key="1">
    <citation type="submission" date="2017-01" db="EMBL/GenBank/DDBJ databases">
        <authorList>
            <person name="Varghese N."/>
            <person name="Submissions S."/>
        </authorList>
    </citation>
    <scope>NUCLEOTIDE SEQUENCE [LARGE SCALE GENOMIC DNA]</scope>
    <source>
        <strain evidence="2 3">DSM 2061</strain>
    </source>
</reference>
<dbReference type="EMBL" id="FTOB01000004">
    <property type="protein sequence ID" value="SIS85712.1"/>
    <property type="molecule type" value="Genomic_DNA"/>
</dbReference>
<evidence type="ECO:0000313" key="3">
    <source>
        <dbReference type="Proteomes" id="UP000185728"/>
    </source>
</evidence>
<evidence type="ECO:0008006" key="4">
    <source>
        <dbReference type="Google" id="ProtNLM"/>
    </source>
</evidence>
<dbReference type="Proteomes" id="UP000185728">
    <property type="component" value="Unassembled WGS sequence"/>
</dbReference>
<feature type="chain" id="PRO_5046052899" description="DUF2490 domain-containing protein" evidence="1">
    <location>
        <begin position="25"/>
        <end position="269"/>
    </location>
</feature>